<feature type="domain" description="THAP-type" evidence="7">
    <location>
        <begin position="1"/>
        <end position="81"/>
    </location>
</feature>
<dbReference type="GO" id="GO:0005654">
    <property type="term" value="C:nucleoplasm"/>
    <property type="evidence" value="ECO:0007669"/>
    <property type="project" value="UniProtKB-SubCell"/>
</dbReference>
<dbReference type="Pfam" id="PF05485">
    <property type="entry name" value="THAP"/>
    <property type="match status" value="1"/>
</dbReference>
<evidence type="ECO:0000256" key="5">
    <source>
        <dbReference type="PROSITE-ProRule" id="PRU00309"/>
    </source>
</evidence>
<keyword evidence="1" id="KW-0479">Metal-binding</keyword>
<comment type="subcellular location">
    <subcellularLocation>
        <location evidence="6">Nucleus</location>
        <location evidence="6">Nucleoplasm</location>
    </subcellularLocation>
</comment>
<evidence type="ECO:0000313" key="8">
    <source>
        <dbReference type="Ensembl" id="ENSSMAP00000037856.1"/>
    </source>
</evidence>
<dbReference type="GO" id="GO:0008270">
    <property type="term" value="F:zinc ion binding"/>
    <property type="evidence" value="ECO:0007669"/>
    <property type="project" value="UniProtKB-KW"/>
</dbReference>
<keyword evidence="6" id="KW-0804">Transcription</keyword>
<dbReference type="GO" id="GO:0003700">
    <property type="term" value="F:DNA-binding transcription factor activity"/>
    <property type="evidence" value="ECO:0007669"/>
    <property type="project" value="UniProtKB-UniRule"/>
</dbReference>
<evidence type="ECO:0000256" key="1">
    <source>
        <dbReference type="ARBA" id="ARBA00022723"/>
    </source>
</evidence>
<name>A0A8D3BS48_SCOMX</name>
<keyword evidence="6" id="KW-0175">Coiled coil</keyword>
<sequence>MCSVLRCDSSRRSAQRFKLPEDAEKRLEWVQFVLEVNGQRLKESCWTEISICTEHFTEDCFGNTGPTGTAQLQPGAVPSLWARSAAESPRSVVSLTAVATSGPVPRPPPCLLNNTQHLRLEAEPTLTGTSSIQIHHQVINMRCLWVSQKVQCQVVSLCRVPLMFQMPSPLDVDIKNKWV</sequence>
<dbReference type="GO" id="GO:0043565">
    <property type="term" value="F:sequence-specific DNA binding"/>
    <property type="evidence" value="ECO:0007669"/>
    <property type="project" value="UniProtKB-UniRule"/>
</dbReference>
<evidence type="ECO:0000256" key="4">
    <source>
        <dbReference type="ARBA" id="ARBA00023125"/>
    </source>
</evidence>
<dbReference type="PANTHER" id="PTHR46600:SF11">
    <property type="entry name" value="THAP DOMAIN-CONTAINING PROTEIN 10"/>
    <property type="match status" value="1"/>
</dbReference>
<keyword evidence="4 5" id="KW-0238">DNA-binding</keyword>
<dbReference type="AlphaFoldDB" id="A0A8D3BS48"/>
<keyword evidence="2 5" id="KW-0863">Zinc-finger</keyword>
<keyword evidence="6" id="KW-0539">Nucleus</keyword>
<protein>
    <recommendedName>
        <fullName evidence="6">THAP domain-containing protein 1</fullName>
    </recommendedName>
</protein>
<organism evidence="8 9">
    <name type="scientific">Scophthalmus maximus</name>
    <name type="common">Turbot</name>
    <name type="synonym">Psetta maxima</name>
    <dbReference type="NCBI Taxonomy" id="52904"/>
    <lineage>
        <taxon>Eukaryota</taxon>
        <taxon>Metazoa</taxon>
        <taxon>Chordata</taxon>
        <taxon>Craniata</taxon>
        <taxon>Vertebrata</taxon>
        <taxon>Euteleostomi</taxon>
        <taxon>Actinopterygii</taxon>
        <taxon>Neopterygii</taxon>
        <taxon>Teleostei</taxon>
        <taxon>Neoteleostei</taxon>
        <taxon>Acanthomorphata</taxon>
        <taxon>Carangaria</taxon>
        <taxon>Pleuronectiformes</taxon>
        <taxon>Pleuronectoidei</taxon>
        <taxon>Scophthalmidae</taxon>
        <taxon>Scophthalmus</taxon>
    </lineage>
</organism>
<dbReference type="InterPro" id="IPR026516">
    <property type="entry name" value="THAP1/10"/>
</dbReference>
<keyword evidence="6" id="KW-0131">Cell cycle</keyword>
<dbReference type="SMART" id="SM00980">
    <property type="entry name" value="THAP"/>
    <property type="match status" value="1"/>
</dbReference>
<proteinExistence type="inferred from homology"/>
<evidence type="ECO:0000313" key="9">
    <source>
        <dbReference type="Proteomes" id="UP000694558"/>
    </source>
</evidence>
<dbReference type="SUPFAM" id="SSF57716">
    <property type="entry name" value="Glucocorticoid receptor-like (DNA-binding domain)"/>
    <property type="match status" value="1"/>
</dbReference>
<accession>A0A8D3BS48</accession>
<evidence type="ECO:0000259" key="7">
    <source>
        <dbReference type="PROSITE" id="PS50950"/>
    </source>
</evidence>
<evidence type="ECO:0000256" key="2">
    <source>
        <dbReference type="ARBA" id="ARBA00022771"/>
    </source>
</evidence>
<dbReference type="GO" id="GO:0001935">
    <property type="term" value="P:endothelial cell proliferation"/>
    <property type="evidence" value="ECO:0007669"/>
    <property type="project" value="UniProtKB-UniRule"/>
</dbReference>
<dbReference type="GeneTree" id="ENSGT00940000177747"/>
<dbReference type="SMART" id="SM00692">
    <property type="entry name" value="DM3"/>
    <property type="match status" value="1"/>
</dbReference>
<dbReference type="Ensembl" id="ENSSMAT00000037742.1">
    <property type="protein sequence ID" value="ENSSMAP00000037856.1"/>
    <property type="gene ID" value="ENSSMAG00000026369.1"/>
</dbReference>
<dbReference type="InterPro" id="IPR006612">
    <property type="entry name" value="THAP_Znf"/>
</dbReference>
<keyword evidence="3" id="KW-0862">Zinc</keyword>
<comment type="function">
    <text evidence="6">DNA-binding transcription regulator that regulates endothelial cell proliferation and G1/S cell-cycle progression. Specifically binds the 5'-[AT]NTNN[GT]GGCA[AGT]-3' core DNA sequence and acts by modulating expression of pRB-E2F cell-cycle target genes.</text>
</comment>
<dbReference type="PANTHER" id="PTHR46600">
    <property type="entry name" value="THAP DOMAIN-CONTAINING"/>
    <property type="match status" value="1"/>
</dbReference>
<dbReference type="PROSITE" id="PS50950">
    <property type="entry name" value="ZF_THAP"/>
    <property type="match status" value="1"/>
</dbReference>
<keyword evidence="6" id="KW-0805">Transcription regulation</keyword>
<comment type="similarity">
    <text evidence="6">Belongs to the THAP1 family.</text>
</comment>
<evidence type="ECO:0000256" key="3">
    <source>
        <dbReference type="ARBA" id="ARBA00022833"/>
    </source>
</evidence>
<reference evidence="8" key="2">
    <citation type="submission" date="2025-08" db="UniProtKB">
        <authorList>
            <consortium name="Ensembl"/>
        </authorList>
    </citation>
    <scope>IDENTIFICATION</scope>
</reference>
<evidence type="ECO:0000256" key="6">
    <source>
        <dbReference type="RuleBase" id="RU369073"/>
    </source>
</evidence>
<reference evidence="8" key="1">
    <citation type="submission" date="2023-05" db="EMBL/GenBank/DDBJ databases">
        <title>High-quality long-read genome of Scophthalmus maximus.</title>
        <authorList>
            <person name="Lien S."/>
            <person name="Martinez P."/>
        </authorList>
    </citation>
    <scope>NUCLEOTIDE SEQUENCE [LARGE SCALE GENOMIC DNA]</scope>
</reference>
<dbReference type="Proteomes" id="UP000694558">
    <property type="component" value="Chromosome 7"/>
</dbReference>